<organism evidence="3 4">
    <name type="scientific">Pseudoxanthomonas putridarboris</name>
    <dbReference type="NCBI Taxonomy" id="752605"/>
    <lineage>
        <taxon>Bacteria</taxon>
        <taxon>Pseudomonadati</taxon>
        <taxon>Pseudomonadota</taxon>
        <taxon>Gammaproteobacteria</taxon>
        <taxon>Lysobacterales</taxon>
        <taxon>Lysobacteraceae</taxon>
        <taxon>Pseudoxanthomonas</taxon>
    </lineage>
</organism>
<feature type="signal peptide" evidence="2">
    <location>
        <begin position="1"/>
        <end position="20"/>
    </location>
</feature>
<dbReference type="RefSeq" id="WP_341725733.1">
    <property type="nucleotide sequence ID" value="NZ_JBBWWT010000003.1"/>
</dbReference>
<gene>
    <name evidence="3" type="ORF">AAD027_09270</name>
</gene>
<keyword evidence="2" id="KW-0732">Signal</keyword>
<evidence type="ECO:0000256" key="2">
    <source>
        <dbReference type="SAM" id="SignalP"/>
    </source>
</evidence>
<keyword evidence="1" id="KW-0812">Transmembrane</keyword>
<name>A0ABU9J2E4_9GAMM</name>
<feature type="chain" id="PRO_5045806294" evidence="2">
    <location>
        <begin position="21"/>
        <end position="80"/>
    </location>
</feature>
<feature type="transmembrane region" description="Helical" evidence="1">
    <location>
        <begin position="44"/>
        <end position="71"/>
    </location>
</feature>
<comment type="caution">
    <text evidence="3">The sequence shown here is derived from an EMBL/GenBank/DDBJ whole genome shotgun (WGS) entry which is preliminary data.</text>
</comment>
<keyword evidence="1" id="KW-0472">Membrane</keyword>
<sequence length="80" mass="8559">MKWFAAIFVFAVLGVLSVNAFSGDDLGAGHDNRFIAMMVDLYAWLMGNIGSTATGALFAVCAVGILVLAFLDGRKKEESR</sequence>
<accession>A0ABU9J2E4</accession>
<evidence type="ECO:0000313" key="3">
    <source>
        <dbReference type="EMBL" id="MEL1264556.1"/>
    </source>
</evidence>
<evidence type="ECO:0000313" key="4">
    <source>
        <dbReference type="Proteomes" id="UP001459204"/>
    </source>
</evidence>
<keyword evidence="1" id="KW-1133">Transmembrane helix</keyword>
<dbReference type="EMBL" id="JBBWWT010000003">
    <property type="protein sequence ID" value="MEL1264556.1"/>
    <property type="molecule type" value="Genomic_DNA"/>
</dbReference>
<protein>
    <submittedName>
        <fullName evidence="3">Uncharacterized protein</fullName>
    </submittedName>
</protein>
<reference evidence="3 4" key="1">
    <citation type="submission" date="2024-04" db="EMBL/GenBank/DDBJ databases">
        <title>Draft genome sequence of Pseudoxanthomonas putridarboris WD12.</title>
        <authorList>
            <person name="Oh J."/>
        </authorList>
    </citation>
    <scope>NUCLEOTIDE SEQUENCE [LARGE SCALE GENOMIC DNA]</scope>
    <source>
        <strain evidence="3 4">WD12</strain>
    </source>
</reference>
<keyword evidence="4" id="KW-1185">Reference proteome</keyword>
<evidence type="ECO:0000256" key="1">
    <source>
        <dbReference type="SAM" id="Phobius"/>
    </source>
</evidence>
<proteinExistence type="predicted"/>
<dbReference type="Proteomes" id="UP001459204">
    <property type="component" value="Unassembled WGS sequence"/>
</dbReference>